<dbReference type="PROSITE" id="PS51276">
    <property type="entry name" value="PEPTIDASE_C56_PFPI"/>
    <property type="match status" value="1"/>
</dbReference>
<dbReference type="Proteomes" id="UP000776650">
    <property type="component" value="Unassembled WGS sequence"/>
</dbReference>
<dbReference type="InterPro" id="IPR002818">
    <property type="entry name" value="DJ-1/PfpI"/>
</dbReference>
<proteinExistence type="inferred from homology"/>
<dbReference type="Gene3D" id="3.40.50.880">
    <property type="match status" value="1"/>
</dbReference>
<evidence type="ECO:0000256" key="1">
    <source>
        <dbReference type="ARBA" id="ARBA00008542"/>
    </source>
</evidence>
<sequence>MAKKILILSTDFGTERDEITVPLHKLREAGHDVVVATPSGEDVQTFLHDKDRDVVVPTDKKVADVTGEAAADFDVIVLPGGTLNADAARVDEGVRGLVTGQAEAGRTIAAICHAPWVLVEAGLAKDKNMTSVGNIRTDVVNAGASWHDEPVVECDTGGWKLITSRTPDDINAFVEAIDKI</sequence>
<evidence type="ECO:0000259" key="2">
    <source>
        <dbReference type="Pfam" id="PF01965"/>
    </source>
</evidence>
<accession>A0A921JXW4</accession>
<dbReference type="EMBL" id="DYXM01000123">
    <property type="protein sequence ID" value="HJE90680.1"/>
    <property type="molecule type" value="Genomic_DNA"/>
</dbReference>
<dbReference type="PANTHER" id="PTHR42733">
    <property type="entry name" value="DJ-1 PROTEIN"/>
    <property type="match status" value="1"/>
</dbReference>
<dbReference type="Pfam" id="PF01965">
    <property type="entry name" value="DJ-1_PfpI"/>
    <property type="match status" value="1"/>
</dbReference>
<dbReference type="AlphaFoldDB" id="A0A921JXW4"/>
<comment type="caution">
    <text evidence="3">The sequence shown here is derived from an EMBL/GenBank/DDBJ whole genome shotgun (WGS) entry which is preliminary data.</text>
</comment>
<evidence type="ECO:0000313" key="4">
    <source>
        <dbReference type="Proteomes" id="UP000776650"/>
    </source>
</evidence>
<dbReference type="PANTHER" id="PTHR42733:SF12">
    <property type="entry name" value="PROTEINASE"/>
    <property type="match status" value="1"/>
</dbReference>
<name>A0A921JXW4_9ACTN</name>
<organism evidence="3 4">
    <name type="scientific">Dietzia timorensis</name>
    <dbReference type="NCBI Taxonomy" id="499555"/>
    <lineage>
        <taxon>Bacteria</taxon>
        <taxon>Bacillati</taxon>
        <taxon>Actinomycetota</taxon>
        <taxon>Actinomycetes</taxon>
        <taxon>Mycobacteriales</taxon>
        <taxon>Dietziaceae</taxon>
        <taxon>Dietzia</taxon>
    </lineage>
</organism>
<comment type="similarity">
    <text evidence="1">Belongs to the peptidase C56 family.</text>
</comment>
<dbReference type="InterPro" id="IPR006286">
    <property type="entry name" value="C56_PfpI-like"/>
</dbReference>
<gene>
    <name evidence="3" type="ORF">K8V11_06700</name>
</gene>
<evidence type="ECO:0000313" key="3">
    <source>
        <dbReference type="EMBL" id="HJE90680.1"/>
    </source>
</evidence>
<protein>
    <submittedName>
        <fullName evidence="3">DJ-1/PfpI family protein</fullName>
    </submittedName>
</protein>
<dbReference type="SUPFAM" id="SSF52317">
    <property type="entry name" value="Class I glutamine amidotransferase-like"/>
    <property type="match status" value="1"/>
</dbReference>
<dbReference type="InterPro" id="IPR029062">
    <property type="entry name" value="Class_I_gatase-like"/>
</dbReference>
<reference evidence="3" key="1">
    <citation type="journal article" date="2021" name="PeerJ">
        <title>Extensive microbial diversity within the chicken gut microbiome revealed by metagenomics and culture.</title>
        <authorList>
            <person name="Gilroy R."/>
            <person name="Ravi A."/>
            <person name="Getino M."/>
            <person name="Pursley I."/>
            <person name="Horton D.L."/>
            <person name="Alikhan N.F."/>
            <person name="Baker D."/>
            <person name="Gharbi K."/>
            <person name="Hall N."/>
            <person name="Watson M."/>
            <person name="Adriaenssens E.M."/>
            <person name="Foster-Nyarko E."/>
            <person name="Jarju S."/>
            <person name="Secka A."/>
            <person name="Antonio M."/>
            <person name="Oren A."/>
            <person name="Chaudhuri R.R."/>
            <person name="La Ragione R."/>
            <person name="Hildebrand F."/>
            <person name="Pallen M.J."/>
        </authorList>
    </citation>
    <scope>NUCLEOTIDE SEQUENCE</scope>
    <source>
        <strain evidence="3">ChiGjej1B1-18357</strain>
    </source>
</reference>
<reference evidence="3" key="2">
    <citation type="submission" date="2021-09" db="EMBL/GenBank/DDBJ databases">
        <authorList>
            <person name="Gilroy R."/>
        </authorList>
    </citation>
    <scope>NUCLEOTIDE SEQUENCE</scope>
    <source>
        <strain evidence="3">ChiGjej1B1-18357</strain>
    </source>
</reference>
<feature type="domain" description="DJ-1/PfpI" evidence="2">
    <location>
        <begin position="3"/>
        <end position="177"/>
    </location>
</feature>
<dbReference type="RefSeq" id="WP_303911934.1">
    <property type="nucleotide sequence ID" value="NZ_DYXM01000123.1"/>
</dbReference>